<proteinExistence type="predicted"/>
<dbReference type="STRING" id="318479.A0A3P7SW30"/>
<dbReference type="Gene3D" id="1.25.40.280">
    <property type="entry name" value="alix/aip1 like domains"/>
    <property type="match status" value="1"/>
</dbReference>
<gene>
    <name evidence="3" type="ORF">DME_LOCUS4652</name>
</gene>
<keyword evidence="4" id="KW-1185">Reference proteome</keyword>
<evidence type="ECO:0000313" key="3">
    <source>
        <dbReference type="EMBL" id="VDN54679.1"/>
    </source>
</evidence>
<dbReference type="EMBL" id="UYYG01001150">
    <property type="protein sequence ID" value="VDN54679.1"/>
    <property type="molecule type" value="Genomic_DNA"/>
</dbReference>
<dbReference type="Proteomes" id="UP000274756">
    <property type="component" value="Unassembled WGS sequence"/>
</dbReference>
<dbReference type="GO" id="GO:0005768">
    <property type="term" value="C:endosome"/>
    <property type="evidence" value="ECO:0007669"/>
    <property type="project" value="TreeGrafter"/>
</dbReference>
<dbReference type="GO" id="GO:0045022">
    <property type="term" value="P:early endosome to late endosome transport"/>
    <property type="evidence" value="ECO:0007669"/>
    <property type="project" value="TreeGrafter"/>
</dbReference>
<feature type="domain" description="BRO1" evidence="2">
    <location>
        <begin position="1"/>
        <end position="306"/>
    </location>
</feature>
<dbReference type="Gene3D" id="1.20.120.560">
    <property type="entry name" value="alix/aip1 in complex with the ypdl late domain"/>
    <property type="match status" value="1"/>
</dbReference>
<keyword evidence="1" id="KW-0812">Transmembrane</keyword>
<reference evidence="3 4" key="1">
    <citation type="submission" date="2018-11" db="EMBL/GenBank/DDBJ databases">
        <authorList>
            <consortium name="Pathogen Informatics"/>
        </authorList>
    </citation>
    <scope>NUCLEOTIDE SEQUENCE [LARGE SCALE GENOMIC DNA]</scope>
</reference>
<dbReference type="PANTHER" id="PTHR23030:SF30">
    <property type="entry name" value="TYROSINE-PROTEIN PHOSPHATASE NON-RECEPTOR TYPE 23"/>
    <property type="match status" value="1"/>
</dbReference>
<organism evidence="3 4">
    <name type="scientific">Dracunculus medinensis</name>
    <name type="common">Guinea worm</name>
    <dbReference type="NCBI Taxonomy" id="318479"/>
    <lineage>
        <taxon>Eukaryota</taxon>
        <taxon>Metazoa</taxon>
        <taxon>Ecdysozoa</taxon>
        <taxon>Nematoda</taxon>
        <taxon>Chromadorea</taxon>
        <taxon>Rhabditida</taxon>
        <taxon>Spirurina</taxon>
        <taxon>Dracunculoidea</taxon>
        <taxon>Dracunculidae</taxon>
        <taxon>Dracunculus</taxon>
    </lineage>
</organism>
<name>A0A3P7SW30_DRAME</name>
<dbReference type="GO" id="GO:0032456">
    <property type="term" value="P:endocytic recycling"/>
    <property type="evidence" value="ECO:0007669"/>
    <property type="project" value="TreeGrafter"/>
</dbReference>
<dbReference type="Pfam" id="PF03097">
    <property type="entry name" value="BRO1"/>
    <property type="match status" value="1"/>
</dbReference>
<accession>A0A3P7SW30</accession>
<sequence length="364" mass="42138">MDLAKRYYAQLLLMKSRFPMEEGGSLQVPFIWFVLFISFCFCFLFYYSFILFHSILFSIKSAFTHFQWAAYPFQYIRNNTDASKYSAIDFDSSSLTFYTNVFLAQAQECILEKSLVDHRKNLVIAKIAIYLRDIYKLCREILESSEFLRLCDIKSDIYGAIAMIELGEKADQDKKMGLRLSYYQVAAKHVKSALKLCEKDKRTTLKQAVNFVNDIVTAKETNAQKENDFIYHEKIPRHDELDIVEGVCMVKAIELDPTDPSIAGDDLFSGLIPMKALKSVSFYSEEKAKLKRSVIERVEKKNKDEYLISLQLDEIHIDESVDEMKLPDMLLERSAAFTSHPDSFPDLLDKLQRVLVIIFLSLLL</sequence>
<dbReference type="InterPro" id="IPR004328">
    <property type="entry name" value="BRO1_dom"/>
</dbReference>
<dbReference type="OrthoDB" id="10266451at2759"/>
<dbReference type="PANTHER" id="PTHR23030">
    <property type="entry name" value="PCD6 INTERACTING PROTEIN-RELATED"/>
    <property type="match status" value="1"/>
</dbReference>
<protein>
    <recommendedName>
        <fullName evidence="2">BRO1 domain-containing protein</fullName>
    </recommendedName>
</protein>
<evidence type="ECO:0000313" key="4">
    <source>
        <dbReference type="Proteomes" id="UP000274756"/>
    </source>
</evidence>
<dbReference type="SMART" id="SM01041">
    <property type="entry name" value="BRO1"/>
    <property type="match status" value="1"/>
</dbReference>
<evidence type="ECO:0000259" key="2">
    <source>
        <dbReference type="PROSITE" id="PS51180"/>
    </source>
</evidence>
<dbReference type="AlphaFoldDB" id="A0A3P7SW30"/>
<dbReference type="InterPro" id="IPR038499">
    <property type="entry name" value="BRO1_sf"/>
</dbReference>
<keyword evidence="1" id="KW-0472">Membrane</keyword>
<feature type="transmembrane region" description="Helical" evidence="1">
    <location>
        <begin position="30"/>
        <end position="52"/>
    </location>
</feature>
<evidence type="ECO:0000256" key="1">
    <source>
        <dbReference type="SAM" id="Phobius"/>
    </source>
</evidence>
<dbReference type="GO" id="GO:0043328">
    <property type="term" value="P:protein transport to vacuole involved in ubiquitin-dependent protein catabolic process via the multivesicular body sorting pathway"/>
    <property type="evidence" value="ECO:0007669"/>
    <property type="project" value="TreeGrafter"/>
</dbReference>
<keyword evidence="1" id="KW-1133">Transmembrane helix</keyword>
<dbReference type="PROSITE" id="PS51180">
    <property type="entry name" value="BRO1"/>
    <property type="match status" value="1"/>
</dbReference>